<dbReference type="AlphaFoldDB" id="A0AAD6VP43"/>
<evidence type="ECO:0000259" key="1">
    <source>
        <dbReference type="PROSITE" id="PS50011"/>
    </source>
</evidence>
<comment type="caution">
    <text evidence="2">The sequence shown here is derived from an EMBL/GenBank/DDBJ whole genome shotgun (WGS) entry which is preliminary data.</text>
</comment>
<dbReference type="Pfam" id="PF07714">
    <property type="entry name" value="PK_Tyr_Ser-Thr"/>
    <property type="match status" value="1"/>
</dbReference>
<dbReference type="Gene3D" id="1.10.510.10">
    <property type="entry name" value="Transferase(Phosphotransferase) domain 1"/>
    <property type="match status" value="1"/>
</dbReference>
<dbReference type="InterPro" id="IPR008271">
    <property type="entry name" value="Ser/Thr_kinase_AS"/>
</dbReference>
<dbReference type="InterPro" id="IPR000719">
    <property type="entry name" value="Prot_kinase_dom"/>
</dbReference>
<dbReference type="PANTHER" id="PTHR44329:SF214">
    <property type="entry name" value="PROTEIN KINASE DOMAIN-CONTAINING PROTEIN"/>
    <property type="match status" value="1"/>
</dbReference>
<evidence type="ECO:0000313" key="2">
    <source>
        <dbReference type="EMBL" id="KAJ7218650.1"/>
    </source>
</evidence>
<dbReference type="SUPFAM" id="SSF56112">
    <property type="entry name" value="Protein kinase-like (PK-like)"/>
    <property type="match status" value="1"/>
</dbReference>
<feature type="domain" description="Protein kinase" evidence="1">
    <location>
        <begin position="313"/>
        <end position="574"/>
    </location>
</feature>
<dbReference type="PRINTS" id="PR00109">
    <property type="entry name" value="TYRKINASE"/>
</dbReference>
<sequence length="609" mass="68543">MYHLAHYAEELDVLLVCLGNVELDNCIPLNLAEGPPVWPVILWVAFQVKASYFHGSSDIDALLAIIESQSQADRQIGLWKWDDADEKTLRETFTSQDGEVSSWIERYPNGWRDYIGLLGSRDWLRLIDLTRQTPRRRFAPTEYDAGIRLGAIVYWTSSDLPSTPQVPTPLTGFVADILEIPDDNVSEGLPQAWDITTRLVNLRSILHTVLEFSKLEAANPQDHELPKTVVDIAIRVDIRHICAHINGVVRDPGAYQDLLNARDDDAQQLLDLLQDLLDYPHLDSAIRPVLWKALLKLSKIYGLHPRILSIPDLQLTDQVGGGGFADIWRSEFHNETVCVKVMRVFNAVDIETLSKAFRNEAIIWRQLSHPNLLPFLGAFYQEMNTQRRLCLVSPWMISGDIHNYLKSNPAGLNRLTLVLDVAIGLEHLHSLNLVHGDLKAMNVLVTRSGRAVLADFGLSSVVMHSRIAALSSTYHSGGTTRWQAPELLQGDRRSFASDMYAFGCVFYEITTGNVPFFEVAEAAVLWHIYRGNVPQRLPEISDDVWALMAECWATEPVNRPTAKDVIARLSAPPINAVATDAASDWEPEYPSKFRTSLPDHALSHFMPRE</sequence>
<evidence type="ECO:0000313" key="3">
    <source>
        <dbReference type="Proteomes" id="UP001219525"/>
    </source>
</evidence>
<dbReference type="InterPro" id="IPR051681">
    <property type="entry name" value="Ser/Thr_Kinases-Pseudokinases"/>
</dbReference>
<dbReference type="Proteomes" id="UP001219525">
    <property type="component" value="Unassembled WGS sequence"/>
</dbReference>
<keyword evidence="2" id="KW-0808">Transferase</keyword>
<dbReference type="PANTHER" id="PTHR44329">
    <property type="entry name" value="SERINE/THREONINE-PROTEIN KINASE TNNI3K-RELATED"/>
    <property type="match status" value="1"/>
</dbReference>
<dbReference type="PROSITE" id="PS50011">
    <property type="entry name" value="PROTEIN_KINASE_DOM"/>
    <property type="match status" value="1"/>
</dbReference>
<reference evidence="2" key="1">
    <citation type="submission" date="2023-03" db="EMBL/GenBank/DDBJ databases">
        <title>Massive genome expansion in bonnet fungi (Mycena s.s.) driven by repeated elements and novel gene families across ecological guilds.</title>
        <authorList>
            <consortium name="Lawrence Berkeley National Laboratory"/>
            <person name="Harder C.B."/>
            <person name="Miyauchi S."/>
            <person name="Viragh M."/>
            <person name="Kuo A."/>
            <person name="Thoen E."/>
            <person name="Andreopoulos B."/>
            <person name="Lu D."/>
            <person name="Skrede I."/>
            <person name="Drula E."/>
            <person name="Henrissat B."/>
            <person name="Morin E."/>
            <person name="Kohler A."/>
            <person name="Barry K."/>
            <person name="LaButti K."/>
            <person name="Morin E."/>
            <person name="Salamov A."/>
            <person name="Lipzen A."/>
            <person name="Mereny Z."/>
            <person name="Hegedus B."/>
            <person name="Baldrian P."/>
            <person name="Stursova M."/>
            <person name="Weitz H."/>
            <person name="Taylor A."/>
            <person name="Grigoriev I.V."/>
            <person name="Nagy L.G."/>
            <person name="Martin F."/>
            <person name="Kauserud H."/>
        </authorList>
    </citation>
    <scope>NUCLEOTIDE SEQUENCE</scope>
    <source>
        <strain evidence="2">9144</strain>
    </source>
</reference>
<protein>
    <submittedName>
        <fullName evidence="2">Kinase-like domain-containing protein</fullName>
    </submittedName>
</protein>
<keyword evidence="2" id="KW-0418">Kinase</keyword>
<dbReference type="PROSITE" id="PS00108">
    <property type="entry name" value="PROTEIN_KINASE_ST"/>
    <property type="match status" value="1"/>
</dbReference>
<organism evidence="2 3">
    <name type="scientific">Mycena pura</name>
    <dbReference type="NCBI Taxonomy" id="153505"/>
    <lineage>
        <taxon>Eukaryota</taxon>
        <taxon>Fungi</taxon>
        <taxon>Dikarya</taxon>
        <taxon>Basidiomycota</taxon>
        <taxon>Agaricomycotina</taxon>
        <taxon>Agaricomycetes</taxon>
        <taxon>Agaricomycetidae</taxon>
        <taxon>Agaricales</taxon>
        <taxon>Marasmiineae</taxon>
        <taxon>Mycenaceae</taxon>
        <taxon>Mycena</taxon>
    </lineage>
</organism>
<gene>
    <name evidence="2" type="ORF">GGX14DRAFT_437526</name>
</gene>
<keyword evidence="3" id="KW-1185">Reference proteome</keyword>
<dbReference type="GO" id="GO:0004674">
    <property type="term" value="F:protein serine/threonine kinase activity"/>
    <property type="evidence" value="ECO:0007669"/>
    <property type="project" value="TreeGrafter"/>
</dbReference>
<dbReference type="GO" id="GO:0005524">
    <property type="term" value="F:ATP binding"/>
    <property type="evidence" value="ECO:0007669"/>
    <property type="project" value="InterPro"/>
</dbReference>
<dbReference type="SMART" id="SM00220">
    <property type="entry name" value="S_TKc"/>
    <property type="match status" value="1"/>
</dbReference>
<dbReference type="InterPro" id="IPR001245">
    <property type="entry name" value="Ser-Thr/Tyr_kinase_cat_dom"/>
</dbReference>
<dbReference type="EMBL" id="JARJCW010000012">
    <property type="protein sequence ID" value="KAJ7218650.1"/>
    <property type="molecule type" value="Genomic_DNA"/>
</dbReference>
<proteinExistence type="predicted"/>
<dbReference type="InterPro" id="IPR011009">
    <property type="entry name" value="Kinase-like_dom_sf"/>
</dbReference>
<name>A0AAD6VP43_9AGAR</name>
<dbReference type="Gene3D" id="3.30.200.20">
    <property type="entry name" value="Phosphorylase Kinase, domain 1"/>
    <property type="match status" value="1"/>
</dbReference>
<accession>A0AAD6VP43</accession>